<dbReference type="PANTHER" id="PTHR40111">
    <property type="entry name" value="CEPHALOSPORIN-C DEACETYLASE"/>
    <property type="match status" value="1"/>
</dbReference>
<dbReference type="OrthoDB" id="9770528at2"/>
<accession>V5WE89</accession>
<feature type="active site" description="Nucleophile" evidence="1">
    <location>
        <position position="187"/>
    </location>
</feature>
<evidence type="ECO:0000313" key="4">
    <source>
        <dbReference type="EMBL" id="AHC13955.1"/>
    </source>
</evidence>
<dbReference type="InterPro" id="IPR008391">
    <property type="entry name" value="AXE1_dom"/>
</dbReference>
<dbReference type="EC" id="3.1.1.41" evidence="4"/>
<dbReference type="RefSeq" id="WP_024266887.1">
    <property type="nucleotide sequence ID" value="NC_023035.1"/>
</dbReference>
<evidence type="ECO:0000313" key="5">
    <source>
        <dbReference type="Proteomes" id="UP000018680"/>
    </source>
</evidence>
<dbReference type="GO" id="GO:0047739">
    <property type="term" value="F:cephalosporin-C deacetylase activity"/>
    <property type="evidence" value="ECO:0007669"/>
    <property type="project" value="UniProtKB-EC"/>
</dbReference>
<dbReference type="Pfam" id="PF05448">
    <property type="entry name" value="AXE1"/>
    <property type="match status" value="1"/>
</dbReference>
<dbReference type="SUPFAM" id="SSF53474">
    <property type="entry name" value="alpha/beta-Hydrolases"/>
    <property type="match status" value="1"/>
</dbReference>
<dbReference type="PANTHER" id="PTHR40111:SF1">
    <property type="entry name" value="CEPHALOSPORIN-C DEACETYLASE"/>
    <property type="match status" value="1"/>
</dbReference>
<proteinExistence type="predicted"/>
<dbReference type="InterPro" id="IPR029058">
    <property type="entry name" value="AB_hydrolase_fold"/>
</dbReference>
<evidence type="ECO:0000256" key="1">
    <source>
        <dbReference type="PIRSR" id="PIRSR639069-1"/>
    </source>
</evidence>
<name>V5WE89_9SPIO</name>
<dbReference type="Proteomes" id="UP000018680">
    <property type="component" value="Chromosome"/>
</dbReference>
<dbReference type="AlphaFoldDB" id="V5WE89"/>
<organism evidence="4 5">
    <name type="scientific">Salinispira pacifica</name>
    <dbReference type="NCBI Taxonomy" id="1307761"/>
    <lineage>
        <taxon>Bacteria</taxon>
        <taxon>Pseudomonadati</taxon>
        <taxon>Spirochaetota</taxon>
        <taxon>Spirochaetia</taxon>
        <taxon>Spirochaetales</taxon>
        <taxon>Spirochaetaceae</taxon>
        <taxon>Salinispira</taxon>
    </lineage>
</organism>
<feature type="active site" description="Charge relay system" evidence="1">
    <location>
        <position position="277"/>
    </location>
</feature>
<dbReference type="KEGG" id="slr:L21SP2_0523"/>
<dbReference type="HOGENOM" id="CLU_054209_0_0_12"/>
<dbReference type="InterPro" id="IPR039069">
    <property type="entry name" value="CE7"/>
</dbReference>
<feature type="binding site" evidence="2">
    <location>
        <position position="92"/>
    </location>
    <ligand>
        <name>substrate</name>
    </ligand>
</feature>
<keyword evidence="4" id="KW-0378">Hydrolase</keyword>
<reference evidence="4 5" key="1">
    <citation type="journal article" date="2015" name="Stand. Genomic Sci.">
        <title>Complete genome sequence and description of Salinispira pacifica gen. nov., sp. nov., a novel spirochaete isolated form a hypersaline microbial mat.</title>
        <authorList>
            <person name="Ben Hania W."/>
            <person name="Joseph M."/>
            <person name="Schumann P."/>
            <person name="Bunk B."/>
            <person name="Fiebig A."/>
            <person name="Sproer C."/>
            <person name="Klenk H.P."/>
            <person name="Fardeau M.L."/>
            <person name="Spring S."/>
        </authorList>
    </citation>
    <scope>NUCLEOTIDE SEQUENCE [LARGE SCALE GENOMIC DNA]</scope>
    <source>
        <strain evidence="4 5">L21-RPul-D2</strain>
    </source>
</reference>
<gene>
    <name evidence="4" type="ORF">L21SP2_0523</name>
</gene>
<dbReference type="Gene3D" id="3.40.50.1820">
    <property type="entry name" value="alpha/beta hydrolase"/>
    <property type="match status" value="1"/>
</dbReference>
<feature type="active site" description="Charge relay system" evidence="1">
    <location>
        <position position="306"/>
    </location>
</feature>
<protein>
    <submittedName>
        <fullName evidence="4">Acetyl xylan esterase 1, Cephalosporin-C deacetylase</fullName>
        <ecNumber evidence="4">3.1.1.41</ecNumber>
    </submittedName>
</protein>
<dbReference type="STRING" id="1307761.L21SP2_0523"/>
<dbReference type="EMBL" id="CP006939">
    <property type="protein sequence ID" value="AHC13955.1"/>
    <property type="molecule type" value="Genomic_DNA"/>
</dbReference>
<dbReference type="GO" id="GO:0005976">
    <property type="term" value="P:polysaccharide metabolic process"/>
    <property type="evidence" value="ECO:0007669"/>
    <property type="project" value="TreeGrafter"/>
</dbReference>
<sequence length="325" mass="35836">MPLTFDMPLEELQSYRGSGPVPADFHKFWDASIKESRNHDARAEIASAGFSSSAADCFHLYLRGVSGGRHHAKLLRPKNGGDGSALLFFHGYSMESSDWVDYLPFVMEGKTVAALDCPGQGGESEDVLRGKGSTLQGHIVRGVEDAMAGDPRALYYVNLFLNSGVFADAVGALEGVDQGRISASGWSQGGALTLAAAAVRPEIQRAAAVYPFLCDYRRVWEIDLARDAYEGIHDYFRHRDPLHSREEEFFTALGYIDLQNFASRIKADTLMFTGLTDTICPPSGQFAVFNRIESPKEHCIYPDFAHENLPGARDRIFSFLCGYES</sequence>
<feature type="domain" description="Acetyl xylan esterase" evidence="3">
    <location>
        <begin position="4"/>
        <end position="322"/>
    </location>
</feature>
<dbReference type="eggNOG" id="COG3458">
    <property type="taxonomic scope" value="Bacteria"/>
</dbReference>
<evidence type="ECO:0000259" key="3">
    <source>
        <dbReference type="Pfam" id="PF05448"/>
    </source>
</evidence>
<keyword evidence="5" id="KW-1185">Reference proteome</keyword>
<evidence type="ECO:0000256" key="2">
    <source>
        <dbReference type="PIRSR" id="PIRSR639069-2"/>
    </source>
</evidence>